<feature type="domain" description="CCT" evidence="5">
    <location>
        <begin position="273"/>
        <end position="315"/>
    </location>
</feature>
<keyword evidence="7" id="KW-1185">Reference proteome</keyword>
<dbReference type="InterPro" id="IPR052453">
    <property type="entry name" value="CONSTANS-like_ZF"/>
</dbReference>
<dbReference type="Pfam" id="PF06203">
    <property type="entry name" value="CCT"/>
    <property type="match status" value="1"/>
</dbReference>
<dbReference type="AlphaFoldDB" id="A0A843V1D9"/>
<gene>
    <name evidence="6" type="ORF">Taro_019177</name>
</gene>
<feature type="compositionally biased region" description="Basic and acidic residues" evidence="4">
    <location>
        <begin position="241"/>
        <end position="257"/>
    </location>
</feature>
<organism evidence="6 7">
    <name type="scientific">Colocasia esculenta</name>
    <name type="common">Wild taro</name>
    <name type="synonym">Arum esculentum</name>
    <dbReference type="NCBI Taxonomy" id="4460"/>
    <lineage>
        <taxon>Eukaryota</taxon>
        <taxon>Viridiplantae</taxon>
        <taxon>Streptophyta</taxon>
        <taxon>Embryophyta</taxon>
        <taxon>Tracheophyta</taxon>
        <taxon>Spermatophyta</taxon>
        <taxon>Magnoliopsida</taxon>
        <taxon>Liliopsida</taxon>
        <taxon>Araceae</taxon>
        <taxon>Aroideae</taxon>
        <taxon>Colocasieae</taxon>
        <taxon>Colocasia</taxon>
    </lineage>
</organism>
<dbReference type="PROSITE" id="PS51017">
    <property type="entry name" value="CCT"/>
    <property type="match status" value="1"/>
</dbReference>
<evidence type="ECO:0000259" key="5">
    <source>
        <dbReference type="PROSITE" id="PS51017"/>
    </source>
</evidence>
<accession>A0A843V1D9</accession>
<reference evidence="6" key="1">
    <citation type="submission" date="2017-07" db="EMBL/GenBank/DDBJ databases">
        <title>Taro Niue Genome Assembly and Annotation.</title>
        <authorList>
            <person name="Atibalentja N."/>
            <person name="Keating K."/>
            <person name="Fields C.J."/>
        </authorList>
    </citation>
    <scope>NUCLEOTIDE SEQUENCE</scope>
    <source>
        <strain evidence="6">Niue_2</strain>
        <tissue evidence="6">Leaf</tissue>
    </source>
</reference>
<dbReference type="PANTHER" id="PTHR31874:SF25">
    <property type="entry name" value="CCT MOTIF FAMILY PROTEIN"/>
    <property type="match status" value="1"/>
</dbReference>
<feature type="region of interest" description="Disordered" evidence="4">
    <location>
        <begin position="229"/>
        <end position="265"/>
    </location>
</feature>
<protein>
    <recommendedName>
        <fullName evidence="5">CCT domain-containing protein</fullName>
    </recommendedName>
</protein>
<evidence type="ECO:0000256" key="4">
    <source>
        <dbReference type="SAM" id="MobiDB-lite"/>
    </source>
</evidence>
<dbReference type="OrthoDB" id="153872at2759"/>
<evidence type="ECO:0000256" key="3">
    <source>
        <dbReference type="PROSITE-ProRule" id="PRU00357"/>
    </source>
</evidence>
<evidence type="ECO:0000256" key="1">
    <source>
        <dbReference type="ARBA" id="ARBA00004123"/>
    </source>
</evidence>
<dbReference type="InterPro" id="IPR010402">
    <property type="entry name" value="CCT_domain"/>
</dbReference>
<dbReference type="PANTHER" id="PTHR31874">
    <property type="entry name" value="CCT MOTIF FAMILY PROTEIN, EXPRESSED"/>
    <property type="match status" value="1"/>
</dbReference>
<comment type="caution">
    <text evidence="6">The sequence shown here is derived from an EMBL/GenBank/DDBJ whole genome shotgun (WGS) entry which is preliminary data.</text>
</comment>
<keyword evidence="2 3" id="KW-0539">Nucleus</keyword>
<proteinExistence type="predicted"/>
<evidence type="ECO:0000256" key="2">
    <source>
        <dbReference type="ARBA" id="ARBA00023242"/>
    </source>
</evidence>
<feature type="compositionally biased region" description="Polar residues" evidence="4">
    <location>
        <begin position="29"/>
        <end position="41"/>
    </location>
</feature>
<dbReference type="GO" id="GO:0005634">
    <property type="term" value="C:nucleus"/>
    <property type="evidence" value="ECO:0007669"/>
    <property type="project" value="UniProtKB-SubCell"/>
</dbReference>
<dbReference type="EMBL" id="NMUH01000916">
    <property type="protein sequence ID" value="MQL86643.1"/>
    <property type="molecule type" value="Genomic_DNA"/>
</dbReference>
<evidence type="ECO:0000313" key="7">
    <source>
        <dbReference type="Proteomes" id="UP000652761"/>
    </source>
</evidence>
<feature type="region of interest" description="Disordered" evidence="4">
    <location>
        <begin position="22"/>
        <end position="41"/>
    </location>
</feature>
<comment type="subcellular location">
    <subcellularLocation>
        <location evidence="1 3">Nucleus</location>
    </subcellularLocation>
</comment>
<dbReference type="GO" id="GO:0006355">
    <property type="term" value="P:regulation of DNA-templated transcription"/>
    <property type="evidence" value="ECO:0007669"/>
    <property type="project" value="TreeGrafter"/>
</dbReference>
<name>A0A843V1D9_COLES</name>
<dbReference type="Proteomes" id="UP000652761">
    <property type="component" value="Unassembled WGS sequence"/>
</dbReference>
<evidence type="ECO:0000313" key="6">
    <source>
        <dbReference type="EMBL" id="MQL86643.1"/>
    </source>
</evidence>
<sequence length="319" mass="34719">MSPRPTSRRKKTRYLSLRRRLAAAASATPMESSVPSPSITSDHVQLDLFPLHPGTTTLEEDPHDEHLSRFFPSDDAVSLHSLLGPHSSSSSAFASEDQLSPSSSSANYSACSSSYGSVGAAAAAGVGLVRAALRGRERWWAQEDEEGEAASGSAQGVLSDATRRLSLKLDYDAILNDWSGNRPLFIEGDSLQVVPDLGCHTALPLPYTATVFVDVARCHGGGGSTGFWTVPDGGGEGEPAADERKCGSLGEKEGGKEEEGDDRAAAAVVREDREARVMRYKEKRRRRLFSKRIRYEVRKLNAEKRPRLKGRFVKRDDDM</sequence>